<gene>
    <name evidence="1" type="ORF">MNBD_UNCLBAC01-1434</name>
</gene>
<protein>
    <submittedName>
        <fullName evidence="1">Uncharacterized protein</fullName>
    </submittedName>
</protein>
<accession>A0A3B1D019</accession>
<name>A0A3B1D019_9ZZZZ</name>
<sequence length="387" mass="43327">MRNANQLKQQCSIFIFLFFFCGYSTIGIGHATENPKVDEWKDSHVYVDAPLEANTDGPLWPPSEVMDENGDFVVIGSILEIPDGQGNFFPGPKRAVIVSKNVVPPLDVNGKEDFSNLFGAPQPILRELDLSRNSIDLDMVLYSLSYGPVVGDFGGGPRIPMEGESDYNLNPFPPACPEIFPTSSQEDYRRPSYPLHEVPIWGFQGDQFLIDAETGELVSNPELPLDQRPRIEPITLRDWLKAGRRSRVSVELIDYDEEKEAYTAANFEFRLKKLLPNSVYTIWAIRLVNMIPPAPGQSLSIPDPLCFPSVITTNKKGRARFECKVENPFPSQQGPDAIKRIMTVALSYQSSHQSWGACPSRFAEGVDNHLHLSVPTEHFEALETESK</sequence>
<evidence type="ECO:0000313" key="1">
    <source>
        <dbReference type="EMBL" id="VAX36256.1"/>
    </source>
</evidence>
<proteinExistence type="predicted"/>
<dbReference type="EMBL" id="UOGJ01000089">
    <property type="protein sequence ID" value="VAX36256.1"/>
    <property type="molecule type" value="Genomic_DNA"/>
</dbReference>
<dbReference type="AlphaFoldDB" id="A0A3B1D019"/>
<reference evidence="1" key="1">
    <citation type="submission" date="2018-06" db="EMBL/GenBank/DDBJ databases">
        <authorList>
            <person name="Zhirakovskaya E."/>
        </authorList>
    </citation>
    <scope>NUCLEOTIDE SEQUENCE</scope>
</reference>
<organism evidence="1">
    <name type="scientific">hydrothermal vent metagenome</name>
    <dbReference type="NCBI Taxonomy" id="652676"/>
    <lineage>
        <taxon>unclassified sequences</taxon>
        <taxon>metagenomes</taxon>
        <taxon>ecological metagenomes</taxon>
    </lineage>
</organism>